<dbReference type="InterPro" id="IPR001078">
    <property type="entry name" value="2-oxoacid_DH_actylTfrase"/>
</dbReference>
<dbReference type="PATRIC" id="fig|1244869.3.peg.1050"/>
<protein>
    <submittedName>
        <fullName evidence="2">Pyruvate/2-oxoglutarate dehydrogenase complex protein</fullName>
    </submittedName>
</protein>
<evidence type="ECO:0000259" key="1">
    <source>
        <dbReference type="Pfam" id="PF00198"/>
    </source>
</evidence>
<dbReference type="RefSeq" id="WP_008615113.1">
    <property type="nucleotide sequence ID" value="NZ_AONQ01000010.1"/>
</dbReference>
<proteinExistence type="predicted"/>
<dbReference type="EMBL" id="AONQ01000010">
    <property type="protein sequence ID" value="EME70961.1"/>
    <property type="molecule type" value="Genomic_DNA"/>
</dbReference>
<keyword evidence="2" id="KW-0670">Pyruvate</keyword>
<organism evidence="2 3">
    <name type="scientific">Paramagnetospirillum caucaseum</name>
    <dbReference type="NCBI Taxonomy" id="1244869"/>
    <lineage>
        <taxon>Bacteria</taxon>
        <taxon>Pseudomonadati</taxon>
        <taxon>Pseudomonadota</taxon>
        <taxon>Alphaproteobacteria</taxon>
        <taxon>Rhodospirillales</taxon>
        <taxon>Magnetospirillaceae</taxon>
        <taxon>Paramagnetospirillum</taxon>
    </lineage>
</organism>
<evidence type="ECO:0000313" key="2">
    <source>
        <dbReference type="EMBL" id="EME70961.1"/>
    </source>
</evidence>
<dbReference type="Pfam" id="PF00198">
    <property type="entry name" value="2-oxoacid_dh"/>
    <property type="match status" value="1"/>
</dbReference>
<evidence type="ECO:0000313" key="3">
    <source>
        <dbReference type="Proteomes" id="UP000011744"/>
    </source>
</evidence>
<feature type="non-terminal residue" evidence="2">
    <location>
        <position position="1"/>
    </location>
</feature>
<dbReference type="SUPFAM" id="SSF52777">
    <property type="entry name" value="CoA-dependent acyltransferases"/>
    <property type="match status" value="1"/>
</dbReference>
<dbReference type="Proteomes" id="UP000011744">
    <property type="component" value="Unassembled WGS sequence"/>
</dbReference>
<dbReference type="InterPro" id="IPR023213">
    <property type="entry name" value="CAT-like_dom_sf"/>
</dbReference>
<keyword evidence="3" id="KW-1185">Reference proteome</keyword>
<dbReference type="GO" id="GO:0016746">
    <property type="term" value="F:acyltransferase activity"/>
    <property type="evidence" value="ECO:0007669"/>
    <property type="project" value="InterPro"/>
</dbReference>
<name>M2YD98_9PROT</name>
<sequence>ALGIATVMTCTLSVDHRVVDGAVGAEFLAAFKTLIEDPLSMLL</sequence>
<dbReference type="AlphaFoldDB" id="M2YD98"/>
<dbReference type="Gene3D" id="3.30.559.10">
    <property type="entry name" value="Chloramphenicol acetyltransferase-like domain"/>
    <property type="match status" value="1"/>
</dbReference>
<accession>M2YD98</accession>
<feature type="domain" description="2-oxoacid dehydrogenase acyltransferase catalytic" evidence="1">
    <location>
        <begin position="3"/>
        <end position="43"/>
    </location>
</feature>
<reference evidence="2 3" key="1">
    <citation type="journal article" date="2014" name="Genome Announc.">
        <title>Draft Genome Sequence of Magnetospirillum sp. Strain SO-1, a Freshwater Magnetotactic Bacterium Isolated from the Ol'khovka River, Russia.</title>
        <authorList>
            <person name="Grouzdev D.S."/>
            <person name="Dziuba M.V."/>
            <person name="Sukhacheva M.S."/>
            <person name="Mardanov A.V."/>
            <person name="Beletskiy A.V."/>
            <person name="Kuznetsov B.B."/>
            <person name="Skryabin K.G."/>
        </authorList>
    </citation>
    <scope>NUCLEOTIDE SEQUENCE [LARGE SCALE GENOMIC DNA]</scope>
    <source>
        <strain evidence="2 3">SO-1</strain>
    </source>
</reference>
<dbReference type="eggNOG" id="COG0508">
    <property type="taxonomic scope" value="Bacteria"/>
</dbReference>
<gene>
    <name evidence="2" type="ORF">H261_05219</name>
</gene>
<comment type="caution">
    <text evidence="2">The sequence shown here is derived from an EMBL/GenBank/DDBJ whole genome shotgun (WGS) entry which is preliminary data.</text>
</comment>